<evidence type="ECO:0000256" key="7">
    <source>
        <dbReference type="ARBA" id="ARBA00022824"/>
    </source>
</evidence>
<keyword evidence="8" id="KW-0492">Microsome</keyword>
<dbReference type="InterPro" id="IPR001128">
    <property type="entry name" value="Cyt_P450"/>
</dbReference>
<name>A0A1B6L4Y4_9HEMI</name>
<protein>
    <recommendedName>
        <fullName evidence="17">Cytochrome P450</fullName>
    </recommendedName>
</protein>
<proteinExistence type="inferred from homology"/>
<evidence type="ECO:0000256" key="6">
    <source>
        <dbReference type="ARBA" id="ARBA00022723"/>
    </source>
</evidence>
<keyword evidence="10 13" id="KW-0408">Iron</keyword>
<dbReference type="SUPFAM" id="SSF48264">
    <property type="entry name" value="Cytochrome P450"/>
    <property type="match status" value="1"/>
</dbReference>
<dbReference type="FunFam" id="1.10.630.10:FF:000042">
    <property type="entry name" value="Cytochrome P450"/>
    <property type="match status" value="1"/>
</dbReference>
<evidence type="ECO:0000256" key="3">
    <source>
        <dbReference type="ARBA" id="ARBA00004406"/>
    </source>
</evidence>
<comment type="cofactor">
    <cofactor evidence="1 13">
        <name>heme</name>
        <dbReference type="ChEBI" id="CHEBI:30413"/>
    </cofactor>
</comment>
<feature type="transmembrane region" description="Helical" evidence="15">
    <location>
        <begin position="12"/>
        <end position="28"/>
    </location>
</feature>
<dbReference type="PROSITE" id="PS00086">
    <property type="entry name" value="CYTOCHROME_P450"/>
    <property type="match status" value="1"/>
</dbReference>
<keyword evidence="15" id="KW-1133">Transmembrane helix</keyword>
<keyword evidence="6 13" id="KW-0479">Metal-binding</keyword>
<comment type="similarity">
    <text evidence="4 14">Belongs to the cytochrome P450 family.</text>
</comment>
<keyword evidence="11 14" id="KW-0503">Monooxygenase</keyword>
<evidence type="ECO:0000256" key="2">
    <source>
        <dbReference type="ARBA" id="ARBA00004174"/>
    </source>
</evidence>
<keyword evidence="12 15" id="KW-0472">Membrane</keyword>
<evidence type="ECO:0000256" key="10">
    <source>
        <dbReference type="ARBA" id="ARBA00023004"/>
    </source>
</evidence>
<dbReference type="GO" id="GO:0016705">
    <property type="term" value="F:oxidoreductase activity, acting on paired donors, with incorporation or reduction of molecular oxygen"/>
    <property type="evidence" value="ECO:0007669"/>
    <property type="project" value="InterPro"/>
</dbReference>
<evidence type="ECO:0000256" key="15">
    <source>
        <dbReference type="SAM" id="Phobius"/>
    </source>
</evidence>
<dbReference type="Gene3D" id="1.10.630.10">
    <property type="entry name" value="Cytochrome P450"/>
    <property type="match status" value="1"/>
</dbReference>
<dbReference type="InterPro" id="IPR017972">
    <property type="entry name" value="Cyt_P450_CS"/>
</dbReference>
<keyword evidence="5 13" id="KW-0349">Heme</keyword>
<feature type="binding site" description="axial binding residue" evidence="13">
    <location>
        <position position="465"/>
    </location>
    <ligand>
        <name>heme</name>
        <dbReference type="ChEBI" id="CHEBI:30413"/>
    </ligand>
    <ligandPart>
        <name>Fe</name>
        <dbReference type="ChEBI" id="CHEBI:18248"/>
    </ligandPart>
</feature>
<dbReference type="PRINTS" id="PR00463">
    <property type="entry name" value="EP450I"/>
</dbReference>
<keyword evidence="9 14" id="KW-0560">Oxidoreductase</keyword>
<keyword evidence="7" id="KW-0256">Endoplasmic reticulum</keyword>
<evidence type="ECO:0000313" key="16">
    <source>
        <dbReference type="EMBL" id="JAT18715.1"/>
    </source>
</evidence>
<evidence type="ECO:0000256" key="8">
    <source>
        <dbReference type="ARBA" id="ARBA00022848"/>
    </source>
</evidence>
<dbReference type="GO" id="GO:0005789">
    <property type="term" value="C:endoplasmic reticulum membrane"/>
    <property type="evidence" value="ECO:0007669"/>
    <property type="project" value="UniProtKB-SubCell"/>
</dbReference>
<dbReference type="GO" id="GO:0020037">
    <property type="term" value="F:heme binding"/>
    <property type="evidence" value="ECO:0007669"/>
    <property type="project" value="InterPro"/>
</dbReference>
<evidence type="ECO:0000256" key="11">
    <source>
        <dbReference type="ARBA" id="ARBA00023033"/>
    </source>
</evidence>
<dbReference type="CDD" id="cd11056">
    <property type="entry name" value="CYP6-like"/>
    <property type="match status" value="1"/>
</dbReference>
<evidence type="ECO:0000256" key="13">
    <source>
        <dbReference type="PIRSR" id="PIRSR602401-1"/>
    </source>
</evidence>
<dbReference type="InterPro" id="IPR002401">
    <property type="entry name" value="Cyt_P450_E_grp-I"/>
</dbReference>
<dbReference type="PANTHER" id="PTHR24292:SF54">
    <property type="entry name" value="CYP9F3-RELATED"/>
    <property type="match status" value="1"/>
</dbReference>
<accession>A0A1B6L4Y4</accession>
<evidence type="ECO:0000256" key="4">
    <source>
        <dbReference type="ARBA" id="ARBA00010617"/>
    </source>
</evidence>
<organism evidence="16">
    <name type="scientific">Graphocephala atropunctata</name>
    <dbReference type="NCBI Taxonomy" id="36148"/>
    <lineage>
        <taxon>Eukaryota</taxon>
        <taxon>Metazoa</taxon>
        <taxon>Ecdysozoa</taxon>
        <taxon>Arthropoda</taxon>
        <taxon>Hexapoda</taxon>
        <taxon>Insecta</taxon>
        <taxon>Pterygota</taxon>
        <taxon>Neoptera</taxon>
        <taxon>Paraneoptera</taxon>
        <taxon>Hemiptera</taxon>
        <taxon>Auchenorrhyncha</taxon>
        <taxon>Membracoidea</taxon>
        <taxon>Cicadellidae</taxon>
        <taxon>Cicadellinae</taxon>
        <taxon>Cicadellini</taxon>
        <taxon>Graphocephala</taxon>
    </lineage>
</organism>
<evidence type="ECO:0008006" key="17">
    <source>
        <dbReference type="Google" id="ProtNLM"/>
    </source>
</evidence>
<dbReference type="GO" id="GO:0005506">
    <property type="term" value="F:iron ion binding"/>
    <property type="evidence" value="ECO:0007669"/>
    <property type="project" value="InterPro"/>
</dbReference>
<dbReference type="EMBL" id="GEBQ01021262">
    <property type="protein sequence ID" value="JAT18715.1"/>
    <property type="molecule type" value="Transcribed_RNA"/>
</dbReference>
<dbReference type="AlphaFoldDB" id="A0A1B6L4Y4"/>
<dbReference type="InterPro" id="IPR036396">
    <property type="entry name" value="Cyt_P450_sf"/>
</dbReference>
<dbReference type="GO" id="GO:0004497">
    <property type="term" value="F:monooxygenase activity"/>
    <property type="evidence" value="ECO:0007669"/>
    <property type="project" value="UniProtKB-KW"/>
</dbReference>
<sequence>MGFIIENNILEIFYASLLIFWIIYLYFAKNYSYWEERSVPHIPSVFPFGSIKDIILRKSFSGIVFDGIYKQFQEERYVGYIDIRTPALLIRDPELIKLILQKDFDHFTDHYEFNEYPKQHMTRNLFTKKGNEWRHMRVKLSSAYTAAKVRMMFSVVKKSSDTLRKVVDQYTHDSCIVDLKDFLSRFTVDVIASCAFGIEINSLVDKESKFYRLGLESTQVKFSSLLKKFISCSFPICFKIHVFNIIDPKICDYFTGVIRSAVEYREEHNISKYDFLDLLIKLRQNQSILDKGENPGNLEDVAFPGKKEGLTIEEIAAETFLFFRAGYDSTANTIMFCLYELACNSKIQEKLHQEVEEVLDRHKDAISYQALQEMTYMDQVVSETLRRYPTFPFLSRRCTENYNVPKSSLVIRKGNHITIPLYSLHHDPLHFPDPFTFNPDRFSPENCKERHPYVYIPFGEGPRMCIGQKFGLINVKTAVATLALDYQFSLTPDTDYPLKLTNNACTTVPSKPLKLVFTRRRAKT</sequence>
<dbReference type="PRINTS" id="PR00385">
    <property type="entry name" value="P450"/>
</dbReference>
<reference evidence="16" key="1">
    <citation type="submission" date="2015-11" db="EMBL/GenBank/DDBJ databases">
        <title>De novo transcriptome assembly of four potential Pierce s Disease insect vectors from Arizona vineyards.</title>
        <authorList>
            <person name="Tassone E.E."/>
        </authorList>
    </citation>
    <scope>NUCLEOTIDE SEQUENCE</scope>
</reference>
<evidence type="ECO:0000256" key="5">
    <source>
        <dbReference type="ARBA" id="ARBA00022617"/>
    </source>
</evidence>
<evidence type="ECO:0000256" key="1">
    <source>
        <dbReference type="ARBA" id="ARBA00001971"/>
    </source>
</evidence>
<dbReference type="InterPro" id="IPR050476">
    <property type="entry name" value="Insect_CytP450_Detox"/>
</dbReference>
<evidence type="ECO:0000256" key="9">
    <source>
        <dbReference type="ARBA" id="ARBA00023002"/>
    </source>
</evidence>
<dbReference type="PANTHER" id="PTHR24292">
    <property type="entry name" value="CYTOCHROME P450"/>
    <property type="match status" value="1"/>
</dbReference>
<dbReference type="Pfam" id="PF00067">
    <property type="entry name" value="p450"/>
    <property type="match status" value="1"/>
</dbReference>
<comment type="subcellular location">
    <subcellularLocation>
        <location evidence="3">Endoplasmic reticulum membrane</location>
        <topology evidence="3">Peripheral membrane protein</topology>
    </subcellularLocation>
    <subcellularLocation>
        <location evidence="2">Microsome membrane</location>
        <topology evidence="2">Peripheral membrane protein</topology>
    </subcellularLocation>
</comment>
<evidence type="ECO:0000256" key="14">
    <source>
        <dbReference type="RuleBase" id="RU000461"/>
    </source>
</evidence>
<gene>
    <name evidence="16" type="ORF">g.37151</name>
</gene>
<keyword evidence="15" id="KW-0812">Transmembrane</keyword>
<evidence type="ECO:0000256" key="12">
    <source>
        <dbReference type="ARBA" id="ARBA00023136"/>
    </source>
</evidence>